<dbReference type="Pfam" id="PF00929">
    <property type="entry name" value="RNase_T"/>
    <property type="match status" value="1"/>
</dbReference>
<keyword evidence="7" id="KW-0378">Hydrolase</keyword>
<evidence type="ECO:0000256" key="5">
    <source>
        <dbReference type="ARBA" id="ARBA00022723"/>
    </source>
</evidence>
<evidence type="ECO:0000256" key="10">
    <source>
        <dbReference type="ARBA" id="ARBA00023125"/>
    </source>
</evidence>
<gene>
    <name evidence="18" type="ORF">SRAA_0786</name>
</gene>
<dbReference type="GO" id="GO:0003677">
    <property type="term" value="F:DNA binding"/>
    <property type="evidence" value="ECO:0007669"/>
    <property type="project" value="UniProtKB-KW"/>
</dbReference>
<evidence type="ECO:0000256" key="9">
    <source>
        <dbReference type="ARBA" id="ARBA00022842"/>
    </source>
</evidence>
<evidence type="ECO:0000313" key="18">
    <source>
        <dbReference type="EMBL" id="BAO80640.1"/>
    </source>
</evidence>
<evidence type="ECO:0000256" key="2">
    <source>
        <dbReference type="ARBA" id="ARBA00012108"/>
    </source>
</evidence>
<evidence type="ECO:0000256" key="8">
    <source>
        <dbReference type="ARBA" id="ARBA00022839"/>
    </source>
</evidence>
<proteinExistence type="predicted"/>
<dbReference type="RefSeq" id="WP_045531112.1">
    <property type="nucleotide sequence ID" value="NZ_AP014568.1"/>
</dbReference>
<dbReference type="SUPFAM" id="SSF53098">
    <property type="entry name" value="Ribonuclease H-like"/>
    <property type="match status" value="1"/>
</dbReference>
<dbReference type="Gene3D" id="1.10.287.1240">
    <property type="match status" value="1"/>
</dbReference>
<dbReference type="EMBL" id="AP014568">
    <property type="protein sequence ID" value="BAO80640.1"/>
    <property type="molecule type" value="Genomic_DNA"/>
</dbReference>
<evidence type="ECO:0000259" key="16">
    <source>
        <dbReference type="PROSITE" id="PS51784"/>
    </source>
</evidence>
<feature type="domain" description="ExoI SH3-like" evidence="16">
    <location>
        <begin position="197"/>
        <end position="356"/>
    </location>
</feature>
<comment type="cofactor">
    <cofactor evidence="15">
        <name>Mg(2+)</name>
        <dbReference type="ChEBI" id="CHEBI:18420"/>
    </cofactor>
    <text evidence="15">Binds 2 Mg(2+) ions per monomer.</text>
</comment>
<dbReference type="InterPro" id="IPR058561">
    <property type="entry name" value="Exonuc_1_C"/>
</dbReference>
<evidence type="ECO:0000259" key="17">
    <source>
        <dbReference type="PROSITE" id="PS51785"/>
    </source>
</evidence>
<keyword evidence="5 15" id="KW-0479">Metal-binding</keyword>
<feature type="binding site" evidence="14">
    <location>
        <position position="12"/>
    </location>
    <ligand>
        <name>substrate</name>
    </ligand>
</feature>
<dbReference type="InterPro" id="IPR036397">
    <property type="entry name" value="RNaseH_sf"/>
</dbReference>
<keyword evidence="9 15" id="KW-0460">Magnesium</keyword>
<dbReference type="GO" id="GO:0008310">
    <property type="term" value="F:single-stranded DNA 3'-5' DNA exonuclease activity"/>
    <property type="evidence" value="ECO:0007669"/>
    <property type="project" value="UniProtKB-EC"/>
</dbReference>
<evidence type="ECO:0000313" key="19">
    <source>
        <dbReference type="Proteomes" id="UP000067461"/>
    </source>
</evidence>
<feature type="binding site" evidence="15">
    <location>
        <position position="181"/>
    </location>
    <ligand>
        <name>Mg(2+)</name>
        <dbReference type="ChEBI" id="CHEBI:18420"/>
        <label>2</label>
    </ligand>
</feature>
<evidence type="ECO:0000256" key="13">
    <source>
        <dbReference type="ARBA" id="ARBA00046792"/>
    </source>
</evidence>
<accession>A0A060NIB0</accession>
<dbReference type="Gene3D" id="3.30.1520.20">
    <property type="entry name" value="Exonuclease ExoI, domain 2"/>
    <property type="match status" value="1"/>
</dbReference>
<sequence length="497" mass="55880">MKPHTFLWHDYETFGAKARLDRPAQFGAVRTDAELNPIGAPLMFYCRPAPDYLPDPESCLITGITPQQCLQHGLPEHEFAQRIEAELGQPGTVGVGFNSIRFDDEFTRFMLWRNLLDPYAREWKNGCGRWDLLDVLRLCYALRPEGLQWPLKTDGRPSFKLEDLARANGIEHGAAHDALSDVYATLGLARLLRERQPRLFDFALGLHKKEQVAHELGLPTTPQRAQPFLHVSGFFPPERGCLGLMWPLASHPSNRNELLAWDLAHDPAELATLNAAEVRARLFVRQEELPAGVKRLPLKSVHLNKSPMVVGNLKTLRPELAQRWGIDLEQGLRHAERAALLPDLSALWSAVYERNGGTQAAQTAAQASATQSDPEQDLYGGFVGDADRLRLLELRQRPADDPAWTRTQFEDPRLGELVWRYRARNFPEQLSAAEQARWRTHCQARLLHGQGGALTLERQMARIDELAEQAGERGDERAEAILGELHDYALGLAEGVA</sequence>
<feature type="domain" description="ExoI C-terminal" evidence="17">
    <location>
        <begin position="370"/>
        <end position="493"/>
    </location>
</feature>
<dbReference type="PROSITE" id="PS51785">
    <property type="entry name" value="EXOI_C"/>
    <property type="match status" value="1"/>
</dbReference>
<evidence type="ECO:0000256" key="11">
    <source>
        <dbReference type="ARBA" id="ARBA00023204"/>
    </source>
</evidence>
<dbReference type="NCBIfam" id="NF008746">
    <property type="entry name" value="PRK11779.1"/>
    <property type="match status" value="1"/>
</dbReference>
<dbReference type="Proteomes" id="UP000067461">
    <property type="component" value="Chromosome"/>
</dbReference>
<dbReference type="InterPro" id="IPR023607">
    <property type="entry name" value="Exodeoxyribonuclease_I"/>
</dbReference>
<keyword evidence="4" id="KW-0540">Nuclease</keyword>
<evidence type="ECO:0000256" key="1">
    <source>
        <dbReference type="ARBA" id="ARBA00000563"/>
    </source>
</evidence>
<feature type="binding site" evidence="15">
    <location>
        <position position="10"/>
    </location>
    <ligand>
        <name>Mg(2+)</name>
        <dbReference type="ChEBI" id="CHEBI:18420"/>
        <label>1</label>
    </ligand>
</feature>
<dbReference type="GO" id="GO:0046872">
    <property type="term" value="F:metal ion binding"/>
    <property type="evidence" value="ECO:0007669"/>
    <property type="project" value="UniProtKB-KW"/>
</dbReference>
<dbReference type="CDD" id="cd06138">
    <property type="entry name" value="ExoI_N"/>
    <property type="match status" value="1"/>
</dbReference>
<dbReference type="AlphaFoldDB" id="A0A060NIB0"/>
<evidence type="ECO:0000256" key="4">
    <source>
        <dbReference type="ARBA" id="ARBA00022722"/>
    </source>
</evidence>
<evidence type="ECO:0000256" key="12">
    <source>
        <dbReference type="ARBA" id="ARBA00031220"/>
    </source>
</evidence>
<evidence type="ECO:0000256" key="14">
    <source>
        <dbReference type="PIRSR" id="PIRSR000977-1"/>
    </source>
</evidence>
<dbReference type="STRING" id="1458425.SRAA_0786"/>
<dbReference type="Pfam" id="PF08411">
    <property type="entry name" value="ExoI_SH3"/>
    <property type="match status" value="1"/>
</dbReference>
<reference evidence="18 19" key="1">
    <citation type="journal article" date="2014" name="Nat. Commun.">
        <title>Physiological and genomic features of highly alkaliphilic hydrogen-utilizing Betaproteobacteria from a continental serpentinizing site.</title>
        <authorList>
            <person name="Suzuki S."/>
            <person name="Kuenen J.G."/>
            <person name="Schipper K."/>
            <person name="van der Velde S."/>
            <person name="Ishii S."/>
            <person name="Wu A."/>
            <person name="Sorokin D.Y."/>
            <person name="Tenney A."/>
            <person name="Meng X.Y."/>
            <person name="Morrill P.L."/>
            <person name="Kamagata Y."/>
            <person name="Muyzer G."/>
            <person name="Nealson K.H."/>
        </authorList>
    </citation>
    <scope>NUCLEOTIDE SEQUENCE [LARGE SCALE GENOMIC DNA]</scope>
    <source>
        <strain evidence="18 19">A1</strain>
    </source>
</reference>
<keyword evidence="8 18" id="KW-0269">Exonuclease</keyword>
<feature type="binding site" evidence="15">
    <location>
        <position position="12"/>
    </location>
    <ligand>
        <name>Mg(2+)</name>
        <dbReference type="ChEBI" id="CHEBI:18420"/>
        <label>2</label>
    </ligand>
</feature>
<dbReference type="KEGG" id="cbaa:SRAA_0786"/>
<dbReference type="EC" id="3.1.11.1" evidence="2"/>
<keyword evidence="19" id="KW-1185">Reference proteome</keyword>
<dbReference type="FunFam" id="3.30.420.10:FF:000033">
    <property type="entry name" value="Exodeoxyribonuclease I"/>
    <property type="match status" value="1"/>
</dbReference>
<dbReference type="PIRSF" id="PIRSF000977">
    <property type="entry name" value="Exodeoxyribonuclease_I"/>
    <property type="match status" value="1"/>
</dbReference>
<keyword evidence="6" id="KW-0227">DNA damage</keyword>
<dbReference type="GO" id="GO:0006281">
    <property type="term" value="P:DNA repair"/>
    <property type="evidence" value="ECO:0007669"/>
    <property type="project" value="UniProtKB-KW"/>
</dbReference>
<dbReference type="OrthoDB" id="9763470at2"/>
<dbReference type="Gene3D" id="3.30.420.10">
    <property type="entry name" value="Ribonuclease H-like superfamily/Ribonuclease H"/>
    <property type="match status" value="1"/>
</dbReference>
<keyword evidence="10" id="KW-0238">DNA-binding</keyword>
<keyword evidence="11" id="KW-0234">DNA repair</keyword>
<dbReference type="PROSITE" id="PS51784">
    <property type="entry name" value="EXOI_SH3"/>
    <property type="match status" value="1"/>
</dbReference>
<dbReference type="HOGENOM" id="CLU_043508_1_1_4"/>
<evidence type="ECO:0000256" key="7">
    <source>
        <dbReference type="ARBA" id="ARBA00022801"/>
    </source>
</evidence>
<protein>
    <recommendedName>
        <fullName evidence="3">Exodeoxyribonuclease I</fullName>
        <ecNumber evidence="2">3.1.11.1</ecNumber>
    </recommendedName>
    <alternativeName>
        <fullName evidence="12">DNA deoxyribophosphodiesterase</fullName>
    </alternativeName>
</protein>
<evidence type="ECO:0000256" key="3">
    <source>
        <dbReference type="ARBA" id="ARBA00019900"/>
    </source>
</evidence>
<evidence type="ECO:0000256" key="15">
    <source>
        <dbReference type="PIRSR" id="PIRSR000977-2"/>
    </source>
</evidence>
<dbReference type="InterPro" id="IPR012337">
    <property type="entry name" value="RNaseH-like_sf"/>
</dbReference>
<organism evidence="18 19">
    <name type="scientific">Serpentinimonas raichei</name>
    <dbReference type="NCBI Taxonomy" id="1458425"/>
    <lineage>
        <taxon>Bacteria</taxon>
        <taxon>Pseudomonadati</taxon>
        <taxon>Pseudomonadota</taxon>
        <taxon>Betaproteobacteria</taxon>
        <taxon>Burkholderiales</taxon>
        <taxon>Comamonadaceae</taxon>
        <taxon>Serpentinimonas</taxon>
    </lineage>
</organism>
<feature type="binding site" evidence="14">
    <location>
        <position position="160"/>
    </location>
    <ligand>
        <name>substrate</name>
    </ligand>
</feature>
<comment type="catalytic activity">
    <reaction evidence="1">
        <text>Exonucleolytic cleavage in the 3'- to 5'-direction to yield nucleoside 5'-phosphates.</text>
        <dbReference type="EC" id="3.1.11.1"/>
    </reaction>
</comment>
<dbReference type="InterPro" id="IPR034747">
    <property type="entry name" value="EXOI_SH3"/>
</dbReference>
<name>A0A060NIB0_9BURK</name>
<dbReference type="InterPro" id="IPR038649">
    <property type="entry name" value="EXOI_SH3_sf"/>
</dbReference>
<dbReference type="InterPro" id="IPR013520">
    <property type="entry name" value="Ribonucl_H"/>
</dbReference>
<evidence type="ECO:0000256" key="6">
    <source>
        <dbReference type="ARBA" id="ARBA00022763"/>
    </source>
</evidence>
<dbReference type="Pfam" id="PF26016">
    <property type="entry name" value="ExoI_C"/>
    <property type="match status" value="1"/>
</dbReference>
<dbReference type="InterPro" id="IPR013620">
    <property type="entry name" value="Exonuc_1_SH3"/>
</dbReference>
<comment type="subunit">
    <text evidence="13">Monomer. Interacts with ssb (via C-terminus); this interaction stimulates the exonuclease activity by recruiting the enzyme to its substrate.</text>
</comment>
<dbReference type="Gene3D" id="1.20.1280.70">
    <property type="entry name" value="Exonuclease ExoI, domain 3"/>
    <property type="match status" value="1"/>
</dbReference>